<evidence type="ECO:0000256" key="4">
    <source>
        <dbReference type="PIRSR" id="PIRSR000097-1"/>
    </source>
</evidence>
<dbReference type="GO" id="GO:0016491">
    <property type="term" value="F:oxidoreductase activity"/>
    <property type="evidence" value="ECO:0007669"/>
    <property type="project" value="UniProtKB-KW"/>
</dbReference>
<dbReference type="AlphaFoldDB" id="A0AAN7P7G8"/>
<dbReference type="InterPro" id="IPR020471">
    <property type="entry name" value="AKR"/>
</dbReference>
<accession>A0AAN7P7G8</accession>
<keyword evidence="3" id="KW-0560">Oxidoreductase</keyword>
<reference evidence="9" key="1">
    <citation type="submission" date="2023-01" db="EMBL/GenBank/DDBJ databases">
        <title>Key to firefly adult light organ development and bioluminescence: homeobox transcription factors regulate luciferase expression and transportation to peroxisome.</title>
        <authorList>
            <person name="Fu X."/>
        </authorList>
    </citation>
    <scope>NUCLEOTIDE SEQUENCE [LARGE SCALE GENOMIC DNA]</scope>
</reference>
<evidence type="ECO:0000256" key="5">
    <source>
        <dbReference type="PIRSR" id="PIRSR000097-2"/>
    </source>
</evidence>
<feature type="binding site" evidence="5">
    <location>
        <position position="113"/>
    </location>
    <ligand>
        <name>substrate</name>
    </ligand>
</feature>
<keyword evidence="9" id="KW-1185">Reference proteome</keyword>
<dbReference type="Pfam" id="PF00248">
    <property type="entry name" value="Aldo_ket_red"/>
    <property type="match status" value="1"/>
</dbReference>
<evidence type="ECO:0000256" key="2">
    <source>
        <dbReference type="ARBA" id="ARBA00022857"/>
    </source>
</evidence>
<dbReference type="Proteomes" id="UP001353858">
    <property type="component" value="Unassembled WGS sequence"/>
</dbReference>
<protein>
    <recommendedName>
        <fullName evidence="7">NADP-dependent oxidoreductase domain-containing protein</fullName>
    </recommendedName>
</protein>
<dbReference type="InterPro" id="IPR023210">
    <property type="entry name" value="NADP_OxRdtase_dom"/>
</dbReference>
<dbReference type="EMBL" id="JARPUR010000002">
    <property type="protein sequence ID" value="KAK4882820.1"/>
    <property type="molecule type" value="Genomic_DNA"/>
</dbReference>
<sequence>MASVPHVTLNDGNQMPMIGLGTARTFSSESIQAVKDAIDIGYRHFDCAFIYRNEKDIGVGLTAKIAEGVVKREDLYITSKVWNTYHRPGIVETALRNSLKDLGLDYVDLYLIHWPTGYKEEEASNEPPGSKVPNFSDYDYVDTWKAIEEIQKKGLAKSIGVSNFNKNQLEKILEKAEILPVVNQIECHPYLNQNKLIKYCKSKNIQIVGYSPFASGRYSSLPNYIKIFENPKIIEIANKYNKTPGQVVLKWQIQRDVVVIPKSINKNRIKENFAIFDYFLSAEDMSIIDGLNTNSRFVLLKGAKTHKFYPFYDEY</sequence>
<comment type="caution">
    <text evidence="8">The sequence shown here is derived from an EMBL/GenBank/DDBJ whole genome shotgun (WGS) entry which is preliminary data.</text>
</comment>
<keyword evidence="2" id="KW-0521">NADP</keyword>
<evidence type="ECO:0000256" key="3">
    <source>
        <dbReference type="ARBA" id="ARBA00023002"/>
    </source>
</evidence>
<name>A0AAN7P7G8_9COLE</name>
<feature type="active site" description="Proton donor" evidence="4">
    <location>
        <position position="51"/>
    </location>
</feature>
<dbReference type="Gene3D" id="3.20.20.100">
    <property type="entry name" value="NADP-dependent oxidoreductase domain"/>
    <property type="match status" value="1"/>
</dbReference>
<dbReference type="PROSITE" id="PS00062">
    <property type="entry name" value="ALDOKETO_REDUCTASE_2"/>
    <property type="match status" value="1"/>
</dbReference>
<dbReference type="PROSITE" id="PS00798">
    <property type="entry name" value="ALDOKETO_REDUCTASE_1"/>
    <property type="match status" value="1"/>
</dbReference>
<proteinExistence type="inferred from homology"/>
<organism evidence="8 9">
    <name type="scientific">Aquatica leii</name>
    <dbReference type="NCBI Taxonomy" id="1421715"/>
    <lineage>
        <taxon>Eukaryota</taxon>
        <taxon>Metazoa</taxon>
        <taxon>Ecdysozoa</taxon>
        <taxon>Arthropoda</taxon>
        <taxon>Hexapoda</taxon>
        <taxon>Insecta</taxon>
        <taxon>Pterygota</taxon>
        <taxon>Neoptera</taxon>
        <taxon>Endopterygota</taxon>
        <taxon>Coleoptera</taxon>
        <taxon>Polyphaga</taxon>
        <taxon>Elateriformia</taxon>
        <taxon>Elateroidea</taxon>
        <taxon>Lampyridae</taxon>
        <taxon>Luciolinae</taxon>
        <taxon>Aquatica</taxon>
    </lineage>
</organism>
<evidence type="ECO:0000256" key="1">
    <source>
        <dbReference type="ARBA" id="ARBA00007905"/>
    </source>
</evidence>
<dbReference type="PROSITE" id="PS00063">
    <property type="entry name" value="ALDOKETO_REDUCTASE_3"/>
    <property type="match status" value="1"/>
</dbReference>
<comment type="similarity">
    <text evidence="1">Belongs to the aldo/keto reductase family.</text>
</comment>
<dbReference type="PRINTS" id="PR00069">
    <property type="entry name" value="ALDKETRDTASE"/>
</dbReference>
<evidence type="ECO:0000259" key="7">
    <source>
        <dbReference type="Pfam" id="PF00248"/>
    </source>
</evidence>
<dbReference type="FunFam" id="3.20.20.100:FF:000006">
    <property type="entry name" value="Aldo-keto reductase family 1 member A1"/>
    <property type="match status" value="1"/>
</dbReference>
<gene>
    <name evidence="8" type="ORF">RN001_006139</name>
</gene>
<evidence type="ECO:0000313" key="8">
    <source>
        <dbReference type="EMBL" id="KAK4882820.1"/>
    </source>
</evidence>
<feature type="site" description="Lowers pKa of active site Tyr" evidence="6">
    <location>
        <position position="80"/>
    </location>
</feature>
<feature type="domain" description="NADP-dependent oxidoreductase" evidence="7">
    <location>
        <begin position="18"/>
        <end position="292"/>
    </location>
</feature>
<dbReference type="InterPro" id="IPR036812">
    <property type="entry name" value="NAD(P)_OxRdtase_dom_sf"/>
</dbReference>
<evidence type="ECO:0000313" key="9">
    <source>
        <dbReference type="Proteomes" id="UP001353858"/>
    </source>
</evidence>
<dbReference type="PANTHER" id="PTHR11732">
    <property type="entry name" value="ALDO/KETO REDUCTASE"/>
    <property type="match status" value="1"/>
</dbReference>
<dbReference type="InterPro" id="IPR018170">
    <property type="entry name" value="Aldo/ket_reductase_CS"/>
</dbReference>
<evidence type="ECO:0000256" key="6">
    <source>
        <dbReference type="PIRSR" id="PIRSR000097-3"/>
    </source>
</evidence>
<dbReference type="PIRSF" id="PIRSF000097">
    <property type="entry name" value="AKR"/>
    <property type="match status" value="1"/>
</dbReference>
<dbReference type="SUPFAM" id="SSF51430">
    <property type="entry name" value="NAD(P)-linked oxidoreductase"/>
    <property type="match status" value="1"/>
</dbReference>